<dbReference type="PANTHER" id="PTHR23501">
    <property type="entry name" value="MAJOR FACILITATOR SUPERFAMILY"/>
    <property type="match status" value="1"/>
</dbReference>
<dbReference type="InterPro" id="IPR036259">
    <property type="entry name" value="MFS_trans_sf"/>
</dbReference>
<gene>
    <name evidence="11" type="ORF">OIDMADRAFT_43307</name>
</gene>
<feature type="transmembrane region" description="Helical" evidence="9">
    <location>
        <begin position="286"/>
        <end position="310"/>
    </location>
</feature>
<evidence type="ECO:0000313" key="11">
    <source>
        <dbReference type="EMBL" id="KIM99436.1"/>
    </source>
</evidence>
<dbReference type="InterPro" id="IPR020846">
    <property type="entry name" value="MFS_dom"/>
</dbReference>
<feature type="transmembrane region" description="Helical" evidence="9">
    <location>
        <begin position="408"/>
        <end position="428"/>
    </location>
</feature>
<sequence length="530" mass="56727">MPKPESGDATTGLKLAIIIVGLCFSVFCVALDNTIIATAIPRITDDFHALQDVGWYGSAYLLTTCAFQLFFGKLYFLFHIKYVFLSALFIFELGSLICAVAPNSIALILGRAIAGVGSAGIFSGALIIIAFTTPLEKRPMYQSLFGSMYGIASVVGPLLGGAFTDAVTWRWCFYINLPLGGVTAILIVLFLRMPSSSSFKSLGLKKALWQLDPIGTVLFITSIVCLLLALKWGGTSYSWNDGRIIALFVVFGITIIAFIAVQAWLGESATVPPRIGLQRTVAFASIFTFFLGGAFYLLIYFISIWFQAILGRNPLQSGIDSIPLILSNTVGIFFSAGLTTRFGHYMPSVFLCVILTSVGSGLLTTLVPSSSTGHWIGYQVLYGFGCGSAFQLPQIAVQAAVPQQDVPIGVAVTLFATLLGGSVFVSAANNVLNNNLISKIAALQIPSVDPQQIVLLGATQLRSYVPPQFLDVTITAYNQAVSKSFQIALILSCLSIIGAAGMEWKSVKAPKKTEESAIEEPGTIETAKFG</sequence>
<dbReference type="InParanoid" id="A0A0C3HAQ5"/>
<dbReference type="GO" id="GO:0022857">
    <property type="term" value="F:transmembrane transporter activity"/>
    <property type="evidence" value="ECO:0007669"/>
    <property type="project" value="InterPro"/>
</dbReference>
<dbReference type="HOGENOM" id="CLU_000960_22_1_1"/>
<keyword evidence="4" id="KW-1003">Cell membrane</keyword>
<keyword evidence="3" id="KW-0813">Transport</keyword>
<feature type="transmembrane region" description="Helical" evidence="9">
    <location>
        <begin position="83"/>
        <end position="102"/>
    </location>
</feature>
<dbReference type="PROSITE" id="PS50850">
    <property type="entry name" value="MFS"/>
    <property type="match status" value="1"/>
</dbReference>
<evidence type="ECO:0000256" key="1">
    <source>
        <dbReference type="ARBA" id="ARBA00004651"/>
    </source>
</evidence>
<dbReference type="OrthoDB" id="10021397at2759"/>
<dbReference type="EMBL" id="KN832879">
    <property type="protein sequence ID" value="KIM99436.1"/>
    <property type="molecule type" value="Genomic_DNA"/>
</dbReference>
<dbReference type="AlphaFoldDB" id="A0A0C3HAQ5"/>
<feature type="domain" description="Major facilitator superfamily (MFS) profile" evidence="10">
    <location>
        <begin position="18"/>
        <end position="507"/>
    </location>
</feature>
<dbReference type="GO" id="GO:0005886">
    <property type="term" value="C:plasma membrane"/>
    <property type="evidence" value="ECO:0007669"/>
    <property type="project" value="UniProtKB-SubCell"/>
</dbReference>
<keyword evidence="6 9" id="KW-1133">Transmembrane helix</keyword>
<dbReference type="PANTHER" id="PTHR23501:SF199">
    <property type="entry name" value="MFS EFFLUX TRANSPORTER INPD-RELATED"/>
    <property type="match status" value="1"/>
</dbReference>
<reference evidence="12" key="2">
    <citation type="submission" date="2015-01" db="EMBL/GenBank/DDBJ databases">
        <title>Evolutionary Origins and Diversification of the Mycorrhizal Mutualists.</title>
        <authorList>
            <consortium name="DOE Joint Genome Institute"/>
            <consortium name="Mycorrhizal Genomics Consortium"/>
            <person name="Kohler A."/>
            <person name="Kuo A."/>
            <person name="Nagy L.G."/>
            <person name="Floudas D."/>
            <person name="Copeland A."/>
            <person name="Barry K.W."/>
            <person name="Cichocki N."/>
            <person name="Veneault-Fourrey C."/>
            <person name="LaButti K."/>
            <person name="Lindquist E.A."/>
            <person name="Lipzen A."/>
            <person name="Lundell T."/>
            <person name="Morin E."/>
            <person name="Murat C."/>
            <person name="Riley R."/>
            <person name="Ohm R."/>
            <person name="Sun H."/>
            <person name="Tunlid A."/>
            <person name="Henrissat B."/>
            <person name="Grigoriev I.V."/>
            <person name="Hibbett D.S."/>
            <person name="Martin F."/>
        </authorList>
    </citation>
    <scope>NUCLEOTIDE SEQUENCE [LARGE SCALE GENOMIC DNA]</scope>
    <source>
        <strain evidence="12">Zn</strain>
    </source>
</reference>
<keyword evidence="7 9" id="KW-0472">Membrane</keyword>
<feature type="transmembrane region" description="Helical" evidence="9">
    <location>
        <begin position="53"/>
        <end position="71"/>
    </location>
</feature>
<evidence type="ECO:0000259" key="10">
    <source>
        <dbReference type="PROSITE" id="PS50850"/>
    </source>
</evidence>
<keyword evidence="5 9" id="KW-0812">Transmembrane</keyword>
<feature type="transmembrane region" description="Helical" evidence="9">
    <location>
        <begin position="349"/>
        <end position="368"/>
    </location>
</feature>
<reference evidence="11 12" key="1">
    <citation type="submission" date="2014-04" db="EMBL/GenBank/DDBJ databases">
        <authorList>
            <consortium name="DOE Joint Genome Institute"/>
            <person name="Kuo A."/>
            <person name="Martino E."/>
            <person name="Perotto S."/>
            <person name="Kohler A."/>
            <person name="Nagy L.G."/>
            <person name="Floudas D."/>
            <person name="Copeland A."/>
            <person name="Barry K.W."/>
            <person name="Cichocki N."/>
            <person name="Veneault-Fourrey C."/>
            <person name="LaButti K."/>
            <person name="Lindquist E.A."/>
            <person name="Lipzen A."/>
            <person name="Lundell T."/>
            <person name="Morin E."/>
            <person name="Murat C."/>
            <person name="Sun H."/>
            <person name="Tunlid A."/>
            <person name="Henrissat B."/>
            <person name="Grigoriev I.V."/>
            <person name="Hibbett D.S."/>
            <person name="Martin F."/>
            <person name="Nordberg H.P."/>
            <person name="Cantor M.N."/>
            <person name="Hua S.X."/>
        </authorList>
    </citation>
    <scope>NUCLEOTIDE SEQUENCE [LARGE SCALE GENOMIC DNA]</scope>
    <source>
        <strain evidence="11 12">Zn</strain>
    </source>
</reference>
<feature type="transmembrane region" description="Helical" evidence="9">
    <location>
        <begin position="168"/>
        <end position="191"/>
    </location>
</feature>
<dbReference type="FunFam" id="1.20.1250.20:FF:000489">
    <property type="entry name" value="MFS general substrate transporter"/>
    <property type="match status" value="1"/>
</dbReference>
<dbReference type="FunCoup" id="A0A0C3HAQ5">
    <property type="interactions" value="92"/>
</dbReference>
<dbReference type="SUPFAM" id="SSF103473">
    <property type="entry name" value="MFS general substrate transporter"/>
    <property type="match status" value="1"/>
</dbReference>
<evidence type="ECO:0000256" key="9">
    <source>
        <dbReference type="SAM" id="Phobius"/>
    </source>
</evidence>
<feature type="transmembrane region" description="Helical" evidence="9">
    <location>
        <begin position="211"/>
        <end position="232"/>
    </location>
</feature>
<feature type="transmembrane region" description="Helical" evidence="9">
    <location>
        <begin position="143"/>
        <end position="162"/>
    </location>
</feature>
<dbReference type="Proteomes" id="UP000054321">
    <property type="component" value="Unassembled WGS sequence"/>
</dbReference>
<dbReference type="FunFam" id="1.20.1720.10:FF:000012">
    <property type="entry name" value="MFS toxin efflux pump (AflT)"/>
    <property type="match status" value="1"/>
</dbReference>
<feature type="transmembrane region" description="Helical" evidence="9">
    <location>
        <begin position="380"/>
        <end position="401"/>
    </location>
</feature>
<evidence type="ECO:0000256" key="5">
    <source>
        <dbReference type="ARBA" id="ARBA00022692"/>
    </source>
</evidence>
<protein>
    <recommendedName>
        <fullName evidence="10">Major facilitator superfamily (MFS) profile domain-containing protein</fullName>
    </recommendedName>
</protein>
<dbReference type="Pfam" id="PF07690">
    <property type="entry name" value="MFS_1"/>
    <property type="match status" value="1"/>
</dbReference>
<feature type="transmembrane region" description="Helical" evidence="9">
    <location>
        <begin position="108"/>
        <end position="131"/>
    </location>
</feature>
<proteinExistence type="inferred from homology"/>
<keyword evidence="8" id="KW-0325">Glycoprotein</keyword>
<feature type="transmembrane region" description="Helical" evidence="9">
    <location>
        <begin position="322"/>
        <end position="342"/>
    </location>
</feature>
<evidence type="ECO:0000313" key="12">
    <source>
        <dbReference type="Proteomes" id="UP000054321"/>
    </source>
</evidence>
<comment type="subcellular location">
    <subcellularLocation>
        <location evidence="1">Cell membrane</location>
        <topology evidence="1">Multi-pass membrane protein</topology>
    </subcellularLocation>
</comment>
<feature type="transmembrane region" description="Helical" evidence="9">
    <location>
        <begin position="244"/>
        <end position="265"/>
    </location>
</feature>
<organism evidence="11 12">
    <name type="scientific">Oidiodendron maius (strain Zn)</name>
    <dbReference type="NCBI Taxonomy" id="913774"/>
    <lineage>
        <taxon>Eukaryota</taxon>
        <taxon>Fungi</taxon>
        <taxon>Dikarya</taxon>
        <taxon>Ascomycota</taxon>
        <taxon>Pezizomycotina</taxon>
        <taxon>Leotiomycetes</taxon>
        <taxon>Leotiomycetes incertae sedis</taxon>
        <taxon>Myxotrichaceae</taxon>
        <taxon>Oidiodendron</taxon>
    </lineage>
</organism>
<comment type="similarity">
    <text evidence="2">Belongs to the major facilitator superfamily. TCR/Tet family.</text>
</comment>
<feature type="transmembrane region" description="Helical" evidence="9">
    <location>
        <begin position="12"/>
        <end position="41"/>
    </location>
</feature>
<evidence type="ECO:0000256" key="2">
    <source>
        <dbReference type="ARBA" id="ARBA00007520"/>
    </source>
</evidence>
<evidence type="ECO:0000256" key="3">
    <source>
        <dbReference type="ARBA" id="ARBA00022448"/>
    </source>
</evidence>
<dbReference type="FunFam" id="1.20.1250.20:FF:000196">
    <property type="entry name" value="MFS toxin efflux pump (AflT)"/>
    <property type="match status" value="1"/>
</dbReference>
<dbReference type="CDD" id="cd17502">
    <property type="entry name" value="MFS_Azr1_MDR_like"/>
    <property type="match status" value="1"/>
</dbReference>
<accession>A0A0C3HAQ5</accession>
<evidence type="ECO:0000256" key="8">
    <source>
        <dbReference type="ARBA" id="ARBA00023180"/>
    </source>
</evidence>
<keyword evidence="12" id="KW-1185">Reference proteome</keyword>
<evidence type="ECO:0000256" key="6">
    <source>
        <dbReference type="ARBA" id="ARBA00022989"/>
    </source>
</evidence>
<dbReference type="Gene3D" id="1.20.1250.20">
    <property type="entry name" value="MFS general substrate transporter like domains"/>
    <property type="match status" value="2"/>
</dbReference>
<evidence type="ECO:0000256" key="7">
    <source>
        <dbReference type="ARBA" id="ARBA00023136"/>
    </source>
</evidence>
<evidence type="ECO:0000256" key="4">
    <source>
        <dbReference type="ARBA" id="ARBA00022475"/>
    </source>
</evidence>
<name>A0A0C3HAQ5_OIDMZ</name>
<dbReference type="InterPro" id="IPR011701">
    <property type="entry name" value="MFS"/>
</dbReference>